<dbReference type="RefSeq" id="WP_203929710.1">
    <property type="nucleotide sequence ID" value="NZ_BOPH01000068.1"/>
</dbReference>
<dbReference type="InterPro" id="IPR004304">
    <property type="entry name" value="FmdA_AmdA"/>
</dbReference>
<dbReference type="Proteomes" id="UP000635606">
    <property type="component" value="Unassembled WGS sequence"/>
</dbReference>
<reference evidence="1" key="1">
    <citation type="submission" date="2021-01" db="EMBL/GenBank/DDBJ databases">
        <title>Whole genome shotgun sequence of Virgisporangium ochraceum NBRC 16418.</title>
        <authorList>
            <person name="Komaki H."/>
            <person name="Tamura T."/>
        </authorList>
    </citation>
    <scope>NUCLEOTIDE SEQUENCE</scope>
    <source>
        <strain evidence="1">NBRC 16418</strain>
    </source>
</reference>
<sequence length="310" mass="32987">MAVFDIDPDDRTLHGSFNPDREPVLTIDPGDTVRYTTLDSGWSAGQYRHDVVFPERPRVPQYRPEFGHALVGPVYVRGAAPGSTLAVRVDAVVPGGWGYCVAGGWTNELNTRYGLTTEGVVHTWTLTGDTGRNQHGHTVTLRPFMGVMGMPPAGPGDHSTIPPRVHGGNLDCKELVVGSTLYLPVPVEGALFSVGDGHAVQGDGEVSGTAIECPMDRVELTFDLRDDLPLDAPFAETPAGLVTMGLGDTVDDATFMALEGMFAQLRRLYGVSRPDALALASVAVDLRVTQIVNQVVGVHAVLPPGALRTG</sequence>
<protein>
    <submittedName>
        <fullName evidence="1">Acetamidase</fullName>
    </submittedName>
</protein>
<accession>A0A8J4ECM9</accession>
<organism evidence="1 2">
    <name type="scientific">Virgisporangium ochraceum</name>
    <dbReference type="NCBI Taxonomy" id="65505"/>
    <lineage>
        <taxon>Bacteria</taxon>
        <taxon>Bacillati</taxon>
        <taxon>Actinomycetota</taxon>
        <taxon>Actinomycetes</taxon>
        <taxon>Micromonosporales</taxon>
        <taxon>Micromonosporaceae</taxon>
        <taxon>Virgisporangium</taxon>
    </lineage>
</organism>
<name>A0A8J4ECM9_9ACTN</name>
<dbReference type="Gene3D" id="3.10.28.20">
    <property type="entry name" value="Acetamidase/Formamidase-like domains"/>
    <property type="match status" value="1"/>
</dbReference>
<dbReference type="SUPFAM" id="SSF141130">
    <property type="entry name" value="Acetamidase/Formamidase-like"/>
    <property type="match status" value="1"/>
</dbReference>
<dbReference type="EMBL" id="BOPH01000068">
    <property type="protein sequence ID" value="GIJ69804.1"/>
    <property type="molecule type" value="Genomic_DNA"/>
</dbReference>
<dbReference type="Gene3D" id="2.60.120.580">
    <property type="entry name" value="Acetamidase/Formamidase-like domains"/>
    <property type="match status" value="1"/>
</dbReference>
<evidence type="ECO:0000313" key="2">
    <source>
        <dbReference type="Proteomes" id="UP000635606"/>
    </source>
</evidence>
<dbReference type="PANTHER" id="PTHR31891:SF1">
    <property type="entry name" value="FORMAMIDASE C869.04-RELATED"/>
    <property type="match status" value="1"/>
</dbReference>
<dbReference type="PANTHER" id="PTHR31891">
    <property type="entry name" value="FORMAMIDASE C869.04-RELATED"/>
    <property type="match status" value="1"/>
</dbReference>
<evidence type="ECO:0000313" key="1">
    <source>
        <dbReference type="EMBL" id="GIJ69804.1"/>
    </source>
</evidence>
<dbReference type="Pfam" id="PF03069">
    <property type="entry name" value="FmdA_AmdA"/>
    <property type="match status" value="2"/>
</dbReference>
<proteinExistence type="predicted"/>
<dbReference type="GO" id="GO:0016811">
    <property type="term" value="F:hydrolase activity, acting on carbon-nitrogen (but not peptide) bonds, in linear amides"/>
    <property type="evidence" value="ECO:0007669"/>
    <property type="project" value="InterPro"/>
</dbReference>
<keyword evidence="2" id="KW-1185">Reference proteome</keyword>
<gene>
    <name evidence="1" type="ORF">Voc01_047210</name>
</gene>
<dbReference type="AlphaFoldDB" id="A0A8J4ECM9"/>
<comment type="caution">
    <text evidence="1">The sequence shown here is derived from an EMBL/GenBank/DDBJ whole genome shotgun (WGS) entry which is preliminary data.</text>
</comment>